<feature type="transmembrane region" description="Helical" evidence="1">
    <location>
        <begin position="49"/>
        <end position="77"/>
    </location>
</feature>
<keyword evidence="1" id="KW-1133">Transmembrane helix</keyword>
<reference evidence="3" key="1">
    <citation type="journal article" date="2019" name="Int. J. Syst. Evol. Microbiol.">
        <title>The Global Catalogue of Microorganisms (GCM) 10K type strain sequencing project: providing services to taxonomists for standard genome sequencing and annotation.</title>
        <authorList>
            <consortium name="The Broad Institute Genomics Platform"/>
            <consortium name="The Broad Institute Genome Sequencing Center for Infectious Disease"/>
            <person name="Wu L."/>
            <person name="Ma J."/>
        </authorList>
    </citation>
    <scope>NUCLEOTIDE SEQUENCE [LARGE SCALE GENOMIC DNA]</scope>
    <source>
        <strain evidence="3">CGMCC 1.12477</strain>
    </source>
</reference>
<protein>
    <submittedName>
        <fullName evidence="2">Uncharacterized protein</fullName>
    </submittedName>
</protein>
<evidence type="ECO:0000313" key="3">
    <source>
        <dbReference type="Proteomes" id="UP001597186"/>
    </source>
</evidence>
<dbReference type="Proteomes" id="UP001597186">
    <property type="component" value="Unassembled WGS sequence"/>
</dbReference>
<proteinExistence type="predicted"/>
<keyword evidence="1" id="KW-0812">Transmembrane</keyword>
<comment type="caution">
    <text evidence="2">The sequence shown here is derived from an EMBL/GenBank/DDBJ whole genome shotgun (WGS) entry which is preliminary data.</text>
</comment>
<dbReference type="RefSeq" id="WP_379912665.1">
    <property type="nucleotide sequence ID" value="NZ_JBHUDD010000026.1"/>
</dbReference>
<name>A0ABW4EBP7_9RHOB</name>
<feature type="transmembrane region" description="Helical" evidence="1">
    <location>
        <begin position="89"/>
        <end position="107"/>
    </location>
</feature>
<dbReference type="EMBL" id="JBHUDD010000026">
    <property type="protein sequence ID" value="MFD1508240.1"/>
    <property type="molecule type" value="Genomic_DNA"/>
</dbReference>
<sequence length="190" mass="20049">MTIETDRKDIQSFESVESVLANNERFKVKLGIGSNAYTSLRTSKLVGQLWDMGGAAGTGAGLAASGTVASTFFGSFWTTVGLATAATPVGWIVGAAVVSGGAYYGVARLFKSYSSSRVDEIPKFLNSGLDVLATATLDLIGGLALKVAAIDGKIDEQERIAIKEYWSLRDLCGLRRTGLFRVAPDVVVTT</sequence>
<accession>A0ABW4EBP7</accession>
<evidence type="ECO:0000313" key="2">
    <source>
        <dbReference type="EMBL" id="MFD1508240.1"/>
    </source>
</evidence>
<organism evidence="2 3">
    <name type="scientific">Lacimonas salitolerans</name>
    <dbReference type="NCBI Taxonomy" id="1323750"/>
    <lineage>
        <taxon>Bacteria</taxon>
        <taxon>Pseudomonadati</taxon>
        <taxon>Pseudomonadota</taxon>
        <taxon>Alphaproteobacteria</taxon>
        <taxon>Rhodobacterales</taxon>
        <taxon>Paracoccaceae</taxon>
        <taxon>Lacimonas</taxon>
    </lineage>
</organism>
<keyword evidence="1" id="KW-0472">Membrane</keyword>
<evidence type="ECO:0000256" key="1">
    <source>
        <dbReference type="SAM" id="Phobius"/>
    </source>
</evidence>
<keyword evidence="3" id="KW-1185">Reference proteome</keyword>
<gene>
    <name evidence="2" type="ORF">ACFTOW_02330</name>
</gene>